<sequence>MGFAMLPSWSEKFSVHHEIIDQQHQILFDLAHKAYKIANSHTTRNEVKDMITQFFDYMKTHFKDEEQYMQAIGYPRLEEHRKIHRKIVADMAAMVKSIHSANELKDKIMIMAQDWLLTHILQEDMQIEKYRKEAQSKNPTKQPQKFYLYTCACPGKEHKLTESMHIFVKNSTQSIRCKECQQSIKVQNALG</sequence>
<comment type="similarity">
    <text evidence="1">Belongs to the hemerythrin family.</text>
</comment>
<dbReference type="CDD" id="cd12107">
    <property type="entry name" value="Hemerythrin"/>
    <property type="match status" value="1"/>
</dbReference>
<protein>
    <submittedName>
        <fullName evidence="6">Hemerythrin HHE cation binding domain protein</fullName>
    </submittedName>
</protein>
<dbReference type="Pfam" id="PF01814">
    <property type="entry name" value="Hemerythrin"/>
    <property type="match status" value="1"/>
</dbReference>
<reference evidence="7" key="1">
    <citation type="journal article" date="2014" name="Genome Announc.">
        <title>Draft genome sequences of six enterohepatic helicobacter species isolated from humans and one from rhesus macaques.</title>
        <authorList>
            <person name="Shen Z."/>
            <person name="Sheh A."/>
            <person name="Young S.K."/>
            <person name="Abouelliel A."/>
            <person name="Ward D.V."/>
            <person name="Earl A.M."/>
            <person name="Fox J.G."/>
        </authorList>
    </citation>
    <scope>NUCLEOTIDE SEQUENCE [LARGE SCALE GENOMIC DNA]</scope>
    <source>
        <strain evidence="7">CCUG 18818</strain>
    </source>
</reference>
<dbReference type="PANTHER" id="PTHR37164:SF1">
    <property type="entry name" value="BACTERIOHEMERYTHRIN"/>
    <property type="match status" value="1"/>
</dbReference>
<keyword evidence="3" id="KW-0479">Metal-binding</keyword>
<dbReference type="RefSeq" id="WP_002956493.1">
    <property type="nucleotide sequence ID" value="NC_020555.1"/>
</dbReference>
<dbReference type="InterPro" id="IPR012312">
    <property type="entry name" value="Hemerythrin-like"/>
</dbReference>
<keyword evidence="2" id="KW-0561">Oxygen transport</keyword>
<gene>
    <name evidence="6" type="ORF">HCCG_01179</name>
</gene>
<dbReference type="InterPro" id="IPR012827">
    <property type="entry name" value="Hemerythrin_metal-bd"/>
</dbReference>
<evidence type="ECO:0000256" key="3">
    <source>
        <dbReference type="ARBA" id="ARBA00022723"/>
    </source>
</evidence>
<feature type="domain" description="Hemerythrin-like" evidence="5">
    <location>
        <begin position="18"/>
        <end position="127"/>
    </location>
</feature>
<organism evidence="6 7">
    <name type="scientific">Helicobacter cinaedi CCUG 18818 = ATCC BAA-847</name>
    <dbReference type="NCBI Taxonomy" id="537971"/>
    <lineage>
        <taxon>Bacteria</taxon>
        <taxon>Pseudomonadati</taxon>
        <taxon>Campylobacterota</taxon>
        <taxon>Epsilonproteobacteria</taxon>
        <taxon>Campylobacterales</taxon>
        <taxon>Helicobacteraceae</taxon>
        <taxon>Helicobacter</taxon>
    </lineage>
</organism>
<dbReference type="GeneID" id="66539601"/>
<keyword evidence="7" id="KW-1185">Reference proteome</keyword>
<dbReference type="SUPFAM" id="SSF47188">
    <property type="entry name" value="Hemerythrin-like"/>
    <property type="match status" value="1"/>
</dbReference>
<accession>A0ABN0BAM5</accession>
<dbReference type="InterPro" id="IPR050669">
    <property type="entry name" value="Hemerythrin"/>
</dbReference>
<evidence type="ECO:0000256" key="2">
    <source>
        <dbReference type="ARBA" id="ARBA00022621"/>
    </source>
</evidence>
<evidence type="ECO:0000256" key="1">
    <source>
        <dbReference type="ARBA" id="ARBA00010587"/>
    </source>
</evidence>
<dbReference type="PANTHER" id="PTHR37164">
    <property type="entry name" value="BACTERIOHEMERYTHRIN"/>
    <property type="match status" value="1"/>
</dbReference>
<evidence type="ECO:0000259" key="5">
    <source>
        <dbReference type="Pfam" id="PF01814"/>
    </source>
</evidence>
<dbReference type="Gene3D" id="1.20.120.50">
    <property type="entry name" value="Hemerythrin-like"/>
    <property type="match status" value="1"/>
</dbReference>
<dbReference type="InterPro" id="IPR035938">
    <property type="entry name" value="Hemerythrin-like_sf"/>
</dbReference>
<name>A0ABN0BAM5_9HELI</name>
<dbReference type="NCBIfam" id="NF033749">
    <property type="entry name" value="bact_hemeryth"/>
    <property type="match status" value="1"/>
</dbReference>
<dbReference type="Proteomes" id="UP000005755">
    <property type="component" value="Unassembled WGS sequence"/>
</dbReference>
<dbReference type="PROSITE" id="PS00550">
    <property type="entry name" value="HEMERYTHRINS"/>
    <property type="match status" value="1"/>
</dbReference>
<evidence type="ECO:0000256" key="4">
    <source>
        <dbReference type="ARBA" id="ARBA00023004"/>
    </source>
</evidence>
<dbReference type="EMBL" id="DS990392">
    <property type="protein sequence ID" value="EFR46632.1"/>
    <property type="molecule type" value="Genomic_DNA"/>
</dbReference>
<proteinExistence type="inferred from homology"/>
<evidence type="ECO:0000313" key="6">
    <source>
        <dbReference type="EMBL" id="EFR46632.1"/>
    </source>
</evidence>
<evidence type="ECO:0000313" key="7">
    <source>
        <dbReference type="Proteomes" id="UP000005755"/>
    </source>
</evidence>
<keyword evidence="2" id="KW-0813">Transport</keyword>
<dbReference type="InterPro" id="IPR016131">
    <property type="entry name" value="Haemerythrin_Fe_BS"/>
</dbReference>
<dbReference type="NCBIfam" id="TIGR02481">
    <property type="entry name" value="hemeryth_dom"/>
    <property type="match status" value="1"/>
</dbReference>
<keyword evidence="4" id="KW-0408">Iron</keyword>